<gene>
    <name evidence="1" type="ORF">METZ01_LOCUS505625</name>
</gene>
<organism evidence="1">
    <name type="scientific">marine metagenome</name>
    <dbReference type="NCBI Taxonomy" id="408172"/>
    <lineage>
        <taxon>unclassified sequences</taxon>
        <taxon>metagenomes</taxon>
        <taxon>ecological metagenomes</taxon>
    </lineage>
</organism>
<sequence>MSTIFWKWFFRSSNEKRIAGVLFVFFTLEKSTKNRMNLFDTLNGHIDSR</sequence>
<name>A0A383E7R2_9ZZZZ</name>
<accession>A0A383E7R2</accession>
<dbReference type="EMBL" id="UINC01223533">
    <property type="protein sequence ID" value="SVE52771.1"/>
    <property type="molecule type" value="Genomic_DNA"/>
</dbReference>
<protein>
    <submittedName>
        <fullName evidence="1">Uncharacterized protein</fullName>
    </submittedName>
</protein>
<reference evidence="1" key="1">
    <citation type="submission" date="2018-05" db="EMBL/GenBank/DDBJ databases">
        <authorList>
            <person name="Lanie J.A."/>
            <person name="Ng W.-L."/>
            <person name="Kazmierczak K.M."/>
            <person name="Andrzejewski T.M."/>
            <person name="Davidsen T.M."/>
            <person name="Wayne K.J."/>
            <person name="Tettelin H."/>
            <person name="Glass J.I."/>
            <person name="Rusch D."/>
            <person name="Podicherti R."/>
            <person name="Tsui H.-C.T."/>
            <person name="Winkler M.E."/>
        </authorList>
    </citation>
    <scope>NUCLEOTIDE SEQUENCE</scope>
</reference>
<dbReference type="AlphaFoldDB" id="A0A383E7R2"/>
<proteinExistence type="predicted"/>
<evidence type="ECO:0000313" key="1">
    <source>
        <dbReference type="EMBL" id="SVE52771.1"/>
    </source>
</evidence>